<feature type="compositionally biased region" description="Gly residues" evidence="1">
    <location>
        <begin position="324"/>
        <end position="333"/>
    </location>
</feature>
<feature type="transmembrane region" description="Helical" evidence="2">
    <location>
        <begin position="208"/>
        <end position="227"/>
    </location>
</feature>
<accession>A0A423UP38</accession>
<feature type="region of interest" description="Disordered" evidence="1">
    <location>
        <begin position="324"/>
        <end position="352"/>
    </location>
</feature>
<evidence type="ECO:0000256" key="2">
    <source>
        <dbReference type="SAM" id="Phobius"/>
    </source>
</evidence>
<keyword evidence="2" id="KW-1133">Transmembrane helix</keyword>
<feature type="compositionally biased region" description="Low complexity" evidence="1">
    <location>
        <begin position="29"/>
        <end position="46"/>
    </location>
</feature>
<feature type="transmembrane region" description="Helical" evidence="2">
    <location>
        <begin position="134"/>
        <end position="156"/>
    </location>
</feature>
<sequence>MTTKKHDEEAAEETKAAAKPKAKKPAPEPASGKEAVAENGAATAEPAAEHPAKKEPKERTFVDAKTGKAIAHPHQGGSGAEANQAAREEMHSARNGSALPFRIGAAVLWVLGIVCEIMAVLVMNGTLFLPGPGASTWLIIFLVVDLVMVVIGSQLWKRANHLAPASKENKLSYWVQTDLGVIVAAIAFAPVILLLLTNKDLDKGTKKAGAIVAAIALVAAVASGIDYHPATQEDLDQAEAGAAVLSDDGLAYWTPFGEVYHFNPDCQHLKNSGTIYSGTVQDALDAKRTRGCSGCTVEDGTDVLSKADPAAVAAALANVVKVGGDNGSVGGSGAQEPGEGEDDAWEGLSEAA</sequence>
<evidence type="ECO:0000256" key="1">
    <source>
        <dbReference type="SAM" id="MobiDB-lite"/>
    </source>
</evidence>
<protein>
    <submittedName>
        <fullName evidence="3">ECF transporter S component</fullName>
    </submittedName>
</protein>
<feature type="compositionally biased region" description="Basic and acidic residues" evidence="1">
    <location>
        <begin position="1"/>
        <end position="16"/>
    </location>
</feature>
<evidence type="ECO:0000313" key="4">
    <source>
        <dbReference type="Proteomes" id="UP000285258"/>
    </source>
</evidence>
<keyword evidence="2" id="KW-0472">Membrane</keyword>
<gene>
    <name evidence="3" type="ORF">DMP12_01345</name>
</gene>
<name>A0A423UP38_9ACTN</name>
<comment type="caution">
    <text evidence="3">The sequence shown here is derived from an EMBL/GenBank/DDBJ whole genome shotgun (WGS) entry which is preliminary data.</text>
</comment>
<evidence type="ECO:0000313" key="3">
    <source>
        <dbReference type="EMBL" id="ROT92161.1"/>
    </source>
</evidence>
<dbReference type="RefSeq" id="WP_096227411.1">
    <property type="nucleotide sequence ID" value="NZ_CP168029.1"/>
</dbReference>
<feature type="compositionally biased region" description="Basic and acidic residues" evidence="1">
    <location>
        <begin position="47"/>
        <end position="66"/>
    </location>
</feature>
<reference evidence="4" key="1">
    <citation type="submission" date="2018-05" db="EMBL/GenBank/DDBJ databases">
        <title>Genome Sequencing of selected type strains of the family Eggerthellaceae.</title>
        <authorList>
            <person name="Danylec N."/>
            <person name="Stoll D.A."/>
            <person name="Doetsch A."/>
            <person name="Huch M."/>
        </authorList>
    </citation>
    <scope>NUCLEOTIDE SEQUENCE [LARGE SCALE GENOMIC DNA]</scope>
    <source>
        <strain evidence="4">DSM 27213</strain>
    </source>
</reference>
<dbReference type="Proteomes" id="UP000285258">
    <property type="component" value="Unassembled WGS sequence"/>
</dbReference>
<feature type="transmembrane region" description="Helical" evidence="2">
    <location>
        <begin position="99"/>
        <end position="122"/>
    </location>
</feature>
<feature type="region of interest" description="Disordered" evidence="1">
    <location>
        <begin position="1"/>
        <end position="91"/>
    </location>
</feature>
<feature type="transmembrane region" description="Helical" evidence="2">
    <location>
        <begin position="177"/>
        <end position="196"/>
    </location>
</feature>
<dbReference type="AlphaFoldDB" id="A0A423UP38"/>
<dbReference type="EMBL" id="QIBW01000001">
    <property type="protein sequence ID" value="ROT92161.1"/>
    <property type="molecule type" value="Genomic_DNA"/>
</dbReference>
<organism evidence="3 4">
    <name type="scientific">Gordonibacter urolithinfaciens</name>
    <dbReference type="NCBI Taxonomy" id="1335613"/>
    <lineage>
        <taxon>Bacteria</taxon>
        <taxon>Bacillati</taxon>
        <taxon>Actinomycetota</taxon>
        <taxon>Coriobacteriia</taxon>
        <taxon>Eggerthellales</taxon>
        <taxon>Eggerthellaceae</taxon>
        <taxon>Gordonibacter</taxon>
    </lineage>
</organism>
<proteinExistence type="predicted"/>
<keyword evidence="2" id="KW-0812">Transmembrane</keyword>